<feature type="signal peptide" evidence="1">
    <location>
        <begin position="1"/>
        <end position="21"/>
    </location>
</feature>
<feature type="chain" id="PRO_5003370112" description="Cupin domain-containing protein" evidence="1">
    <location>
        <begin position="22"/>
        <end position="177"/>
    </location>
</feature>
<protein>
    <recommendedName>
        <fullName evidence="4">Cupin domain-containing protein</fullName>
    </recommendedName>
</protein>
<dbReference type="KEGG" id="zmp:Zymop_0556"/>
<evidence type="ECO:0000313" key="2">
    <source>
        <dbReference type="EMBL" id="AEI37458.1"/>
    </source>
</evidence>
<dbReference type="STRING" id="579138.Zymop_0556"/>
<organism evidence="2 3">
    <name type="scientific">Zymomonas mobilis subsp. pomaceae (strain ATCC 29192 / DSM 22645 / JCM 10191 / CCUG 17912 / NBRC 13757 / NCIMB 11200 / NRRL B-4491 / Barker I)</name>
    <dbReference type="NCBI Taxonomy" id="579138"/>
    <lineage>
        <taxon>Bacteria</taxon>
        <taxon>Pseudomonadati</taxon>
        <taxon>Pseudomonadota</taxon>
        <taxon>Alphaproteobacteria</taxon>
        <taxon>Sphingomonadales</taxon>
        <taxon>Zymomonadaceae</taxon>
        <taxon>Zymomonas</taxon>
    </lineage>
</organism>
<reference evidence="2 3" key="1">
    <citation type="journal article" date="2011" name="J. Bacteriol.">
        <title>Genome sequence of the ethanol-producing Zymomonas mobilis subsp. pomaceae lectotype strain ATCC 29192.</title>
        <authorList>
            <person name="Kouvelis V.N."/>
            <person name="Davenport K.W."/>
            <person name="Brettin T.S."/>
            <person name="Bruce D."/>
            <person name="Detter C."/>
            <person name="Han C.S."/>
            <person name="Nolan M."/>
            <person name="Tapia R."/>
            <person name="Damoulaki A."/>
            <person name="Kyrpides N.C."/>
            <person name="Typas M.A."/>
            <person name="Pappas K.M."/>
        </authorList>
    </citation>
    <scope>NUCLEOTIDE SEQUENCE [LARGE SCALE GENOMIC DNA]</scope>
    <source>
        <strain evidence="3">ATCC 29192 / DSM 22645 / JCM 10191 / CCUG 17912 / NBRC 13757 / NCIMB 11200 / NRRL B-4491 / Barker I</strain>
    </source>
</reference>
<dbReference type="Proteomes" id="UP000000491">
    <property type="component" value="Chromosome"/>
</dbReference>
<dbReference type="HOGENOM" id="CLU_111164_1_0_5"/>
<dbReference type="SUPFAM" id="SSF51182">
    <property type="entry name" value="RmlC-like cupins"/>
    <property type="match status" value="1"/>
</dbReference>
<dbReference type="InterPro" id="IPR011051">
    <property type="entry name" value="RmlC_Cupin_sf"/>
</dbReference>
<dbReference type="PATRIC" id="fig|579138.3.peg.587"/>
<proteinExistence type="predicted"/>
<sequence>MKRLVTALVLGLGFTINSAQAEKSASPPAIPYWSVWADTEGVTHQTRCAVSNLQLEDFASSGNPEWVSQNDPASKRYVFNVMPVGWVGNWHKNPAPQWIIPLSGRWFVKTTDGKRLEMGPGEISFGGDQNAQIVNGQQGHQSGSVGNQPAKVIIIQLTQPIVGLSDPKCSGGGLPIR</sequence>
<dbReference type="EMBL" id="CP002865">
    <property type="protein sequence ID" value="AEI37458.1"/>
    <property type="molecule type" value="Genomic_DNA"/>
</dbReference>
<dbReference type="CDD" id="cd07009">
    <property type="entry name" value="cupin_BLL0285-like"/>
    <property type="match status" value="1"/>
</dbReference>
<dbReference type="AlphaFoldDB" id="F8EVY1"/>
<dbReference type="eggNOG" id="COG1917">
    <property type="taxonomic scope" value="Bacteria"/>
</dbReference>
<evidence type="ECO:0008006" key="4">
    <source>
        <dbReference type="Google" id="ProtNLM"/>
    </source>
</evidence>
<keyword evidence="1" id="KW-0732">Signal</keyword>
<evidence type="ECO:0000313" key="3">
    <source>
        <dbReference type="Proteomes" id="UP000000491"/>
    </source>
</evidence>
<evidence type="ECO:0000256" key="1">
    <source>
        <dbReference type="SAM" id="SignalP"/>
    </source>
</evidence>
<accession>F8EVY1</accession>
<name>F8EVY1_ZYMMT</name>
<gene>
    <name evidence="2" type="ordered locus">Zymop_0556</name>
</gene>